<dbReference type="InterPro" id="IPR043504">
    <property type="entry name" value="Peptidase_S1_PA_chymotrypsin"/>
</dbReference>
<dbReference type="InterPro" id="IPR001254">
    <property type="entry name" value="Trypsin_dom"/>
</dbReference>
<feature type="domain" description="Peptidase S1" evidence="3">
    <location>
        <begin position="31"/>
        <end position="96"/>
    </location>
</feature>
<protein>
    <recommendedName>
        <fullName evidence="3">Peptidase S1 domain-containing protein</fullName>
    </recommendedName>
</protein>
<keyword evidence="2" id="KW-0325">Glycoprotein</keyword>
<dbReference type="PROSITE" id="PS50240">
    <property type="entry name" value="TRYPSIN_DOM"/>
    <property type="match status" value="1"/>
</dbReference>
<accession>A0AAR2LHR6</accession>
<dbReference type="Pfam" id="PF00089">
    <property type="entry name" value="Trypsin"/>
    <property type="match status" value="1"/>
</dbReference>
<evidence type="ECO:0000259" key="3">
    <source>
        <dbReference type="PROSITE" id="PS50240"/>
    </source>
</evidence>
<dbReference type="PANTHER" id="PTHR24252:SF27">
    <property type="entry name" value="TRANSMEMBRANE PROTEASE SERINE 3-LIKE"/>
    <property type="match status" value="1"/>
</dbReference>
<dbReference type="SUPFAM" id="SSF50494">
    <property type="entry name" value="Trypsin-like serine proteases"/>
    <property type="match status" value="1"/>
</dbReference>
<dbReference type="Ensembl" id="ENSPNAT00000046456.1">
    <property type="protein sequence ID" value="ENSPNAP00000073911.1"/>
    <property type="gene ID" value="ENSPNAG00000036814.1"/>
</dbReference>
<name>A0AAR2LHR6_PYGNA</name>
<dbReference type="InterPro" id="IPR018114">
    <property type="entry name" value="TRYPSIN_HIS"/>
</dbReference>
<evidence type="ECO:0000313" key="5">
    <source>
        <dbReference type="Proteomes" id="UP001501920"/>
    </source>
</evidence>
<dbReference type="InterPro" id="IPR009003">
    <property type="entry name" value="Peptidase_S1_PA"/>
</dbReference>
<dbReference type="GO" id="GO:0006508">
    <property type="term" value="P:proteolysis"/>
    <property type="evidence" value="ECO:0007669"/>
    <property type="project" value="InterPro"/>
</dbReference>
<evidence type="ECO:0000313" key="4">
    <source>
        <dbReference type="Ensembl" id="ENSPNAP00000073911.1"/>
    </source>
</evidence>
<dbReference type="Gene3D" id="2.40.10.10">
    <property type="entry name" value="Trypsin-like serine proteases"/>
    <property type="match status" value="1"/>
</dbReference>
<dbReference type="Proteomes" id="UP001501920">
    <property type="component" value="Chromosome 12"/>
</dbReference>
<sequence>IWSLSPLCSHNSLHDSGNVFHKILPGLRSRIVGGNVAVPGQHPWQVSLQYQNQYLCGGSLITHQWIVTAAHCVYGINICYKRAPLTFSGESLLLFF</sequence>
<keyword evidence="1" id="KW-1015">Disulfide bond</keyword>
<keyword evidence="5" id="KW-1185">Reference proteome</keyword>
<dbReference type="GO" id="GO:0004252">
    <property type="term" value="F:serine-type endopeptidase activity"/>
    <property type="evidence" value="ECO:0007669"/>
    <property type="project" value="InterPro"/>
</dbReference>
<evidence type="ECO:0000256" key="1">
    <source>
        <dbReference type="ARBA" id="ARBA00023157"/>
    </source>
</evidence>
<reference evidence="4 5" key="1">
    <citation type="submission" date="2020-10" db="EMBL/GenBank/DDBJ databases">
        <title>Pygocentrus nattereri (red-bellied piranha) genome, fPygNat1, primary haplotype.</title>
        <authorList>
            <person name="Myers G."/>
            <person name="Meyer A."/>
            <person name="Karagic N."/>
            <person name="Pippel M."/>
            <person name="Winkler S."/>
            <person name="Tracey A."/>
            <person name="Wood J."/>
            <person name="Formenti G."/>
            <person name="Howe K."/>
            <person name="Fedrigo O."/>
            <person name="Jarvis E.D."/>
        </authorList>
    </citation>
    <scope>NUCLEOTIDE SEQUENCE [LARGE SCALE GENOMIC DNA]</scope>
</reference>
<evidence type="ECO:0000256" key="2">
    <source>
        <dbReference type="ARBA" id="ARBA00023180"/>
    </source>
</evidence>
<reference evidence="4" key="2">
    <citation type="submission" date="2025-08" db="UniProtKB">
        <authorList>
            <consortium name="Ensembl"/>
        </authorList>
    </citation>
    <scope>IDENTIFICATION</scope>
</reference>
<dbReference type="PANTHER" id="PTHR24252">
    <property type="entry name" value="ACROSIN-RELATED"/>
    <property type="match status" value="1"/>
</dbReference>
<dbReference type="PROSITE" id="PS00134">
    <property type="entry name" value="TRYPSIN_HIS"/>
    <property type="match status" value="1"/>
</dbReference>
<dbReference type="AlphaFoldDB" id="A0AAR2LHR6"/>
<organism evidence="4 5">
    <name type="scientific">Pygocentrus nattereri</name>
    <name type="common">Red-bellied piranha</name>
    <dbReference type="NCBI Taxonomy" id="42514"/>
    <lineage>
        <taxon>Eukaryota</taxon>
        <taxon>Metazoa</taxon>
        <taxon>Chordata</taxon>
        <taxon>Craniata</taxon>
        <taxon>Vertebrata</taxon>
        <taxon>Euteleostomi</taxon>
        <taxon>Actinopterygii</taxon>
        <taxon>Neopterygii</taxon>
        <taxon>Teleostei</taxon>
        <taxon>Ostariophysi</taxon>
        <taxon>Characiformes</taxon>
        <taxon>Characoidei</taxon>
        <taxon>Pygocentrus</taxon>
    </lineage>
</organism>
<proteinExistence type="predicted"/>
<dbReference type="GeneTree" id="ENSGT00940000158589"/>
<reference evidence="4" key="3">
    <citation type="submission" date="2025-09" db="UniProtKB">
        <authorList>
            <consortium name="Ensembl"/>
        </authorList>
    </citation>
    <scope>IDENTIFICATION</scope>
</reference>